<dbReference type="InterPro" id="IPR033756">
    <property type="entry name" value="YlxH/NBP35"/>
</dbReference>
<comment type="function">
    <text evidence="8">Binds and transfers iron-sulfur (Fe-S) clusters to target apoproteins. Can hydrolyze ATP.</text>
</comment>
<dbReference type="GO" id="GO:0016887">
    <property type="term" value="F:ATP hydrolysis activity"/>
    <property type="evidence" value="ECO:0007669"/>
    <property type="project" value="UniProtKB-UniRule"/>
</dbReference>
<feature type="region of interest" description="Disordered" evidence="9">
    <location>
        <begin position="306"/>
        <end position="345"/>
    </location>
</feature>
<keyword evidence="8" id="KW-0378">Hydrolase</keyword>
<dbReference type="Pfam" id="PF01883">
    <property type="entry name" value="FeS_assembly_P"/>
    <property type="match status" value="1"/>
</dbReference>
<dbReference type="HAMAP" id="MF_02040">
    <property type="entry name" value="Mrp_NBP35"/>
    <property type="match status" value="1"/>
</dbReference>
<dbReference type="EMBL" id="CP012117">
    <property type="protein sequence ID" value="ANP27272.1"/>
    <property type="molecule type" value="Genomic_DNA"/>
</dbReference>
<dbReference type="PATRIC" id="fig|1630135.4.peg.724"/>
<evidence type="ECO:0000256" key="9">
    <source>
        <dbReference type="SAM" id="MobiDB-lite"/>
    </source>
</evidence>
<evidence type="ECO:0000313" key="12">
    <source>
        <dbReference type="Proteomes" id="UP000092596"/>
    </source>
</evidence>
<feature type="binding site" evidence="8">
    <location>
        <begin position="119"/>
        <end position="126"/>
    </location>
    <ligand>
        <name>ATP</name>
        <dbReference type="ChEBI" id="CHEBI:30616"/>
    </ligand>
</feature>
<dbReference type="GO" id="GO:0016226">
    <property type="term" value="P:iron-sulfur cluster assembly"/>
    <property type="evidence" value="ECO:0007669"/>
    <property type="project" value="InterPro"/>
</dbReference>
<organism evidence="11 12">
    <name type="scientific">Dermabacter vaginalis</name>
    <dbReference type="NCBI Taxonomy" id="1630135"/>
    <lineage>
        <taxon>Bacteria</taxon>
        <taxon>Bacillati</taxon>
        <taxon>Actinomycetota</taxon>
        <taxon>Actinomycetes</taxon>
        <taxon>Micrococcales</taxon>
        <taxon>Dermabacteraceae</taxon>
        <taxon>Dermabacter</taxon>
    </lineage>
</organism>
<dbReference type="Gene3D" id="3.40.50.300">
    <property type="entry name" value="P-loop containing nucleotide triphosphate hydrolases"/>
    <property type="match status" value="1"/>
</dbReference>
<feature type="domain" description="MIP18 family-like" evidence="10">
    <location>
        <begin position="7"/>
        <end position="78"/>
    </location>
</feature>
<keyword evidence="3 8" id="KW-0479">Metal-binding</keyword>
<dbReference type="STRING" id="1630135.DAD186_07220"/>
<dbReference type="InterPro" id="IPR002744">
    <property type="entry name" value="MIP18-like"/>
</dbReference>
<dbReference type="InterPro" id="IPR044304">
    <property type="entry name" value="NUBPL-like"/>
</dbReference>
<evidence type="ECO:0000256" key="2">
    <source>
        <dbReference type="ARBA" id="ARBA00008205"/>
    </source>
</evidence>
<comment type="subunit">
    <text evidence="8">Homodimer.</text>
</comment>
<dbReference type="PANTHER" id="PTHR42961:SF2">
    <property type="entry name" value="IRON-SULFUR PROTEIN NUBPL"/>
    <property type="match status" value="1"/>
</dbReference>
<protein>
    <recommendedName>
        <fullName evidence="8">Iron-sulfur cluster carrier protein</fullName>
    </recommendedName>
</protein>
<dbReference type="PANTHER" id="PTHR42961">
    <property type="entry name" value="IRON-SULFUR PROTEIN NUBPL"/>
    <property type="match status" value="1"/>
</dbReference>
<evidence type="ECO:0000256" key="4">
    <source>
        <dbReference type="ARBA" id="ARBA00022741"/>
    </source>
</evidence>
<dbReference type="SUPFAM" id="SSF117916">
    <property type="entry name" value="Fe-S cluster assembly (FSCA) domain-like"/>
    <property type="match status" value="1"/>
</dbReference>
<dbReference type="InterPro" id="IPR019591">
    <property type="entry name" value="Mrp/NBP35_ATP-bd"/>
</dbReference>
<dbReference type="PROSITE" id="PS01215">
    <property type="entry name" value="MRP"/>
    <property type="match status" value="1"/>
</dbReference>
<name>A0A1B0ZH94_9MICO</name>
<keyword evidence="7 8" id="KW-0411">Iron-sulfur</keyword>
<dbReference type="GO" id="GO:0005524">
    <property type="term" value="F:ATP binding"/>
    <property type="evidence" value="ECO:0007669"/>
    <property type="project" value="UniProtKB-UniRule"/>
</dbReference>
<dbReference type="FunFam" id="3.40.50.300:FF:001119">
    <property type="entry name" value="Iron-sulfur cluster carrier protein"/>
    <property type="match status" value="1"/>
</dbReference>
<comment type="similarity">
    <text evidence="8">Belongs to the Mrp/NBP35 ATP-binding proteins family.</text>
</comment>
<evidence type="ECO:0000313" key="11">
    <source>
        <dbReference type="EMBL" id="ANP27272.1"/>
    </source>
</evidence>
<evidence type="ECO:0000256" key="6">
    <source>
        <dbReference type="ARBA" id="ARBA00023004"/>
    </source>
</evidence>
<dbReference type="KEGG" id="dva:DAD186_07220"/>
<dbReference type="InterPro" id="IPR027417">
    <property type="entry name" value="P-loop_NTPase"/>
</dbReference>
<dbReference type="Gene3D" id="3.30.300.130">
    <property type="entry name" value="Fe-S cluster assembly (FSCA)"/>
    <property type="match status" value="1"/>
</dbReference>
<comment type="similarity">
    <text evidence="1">In the N-terminal section; belongs to the MIP18 family.</text>
</comment>
<proteinExistence type="inferred from homology"/>
<reference evidence="11 12" key="1">
    <citation type="submission" date="2015-06" db="EMBL/GenBank/DDBJ databases">
        <title>Investigation of pathophysiology for high-risk pregnancy and development of treatment modality based on it.</title>
        <authorList>
            <person name="Kim B.-C."/>
            <person name="Lim S."/>
        </authorList>
    </citation>
    <scope>NUCLEOTIDE SEQUENCE [LARGE SCALE GENOMIC DNA]</scope>
    <source>
        <strain evidence="11 12">AD1-86</strain>
    </source>
</reference>
<dbReference type="GO" id="GO:0046872">
    <property type="term" value="F:metal ion binding"/>
    <property type="evidence" value="ECO:0007669"/>
    <property type="project" value="UniProtKB-KW"/>
</dbReference>
<dbReference type="AlphaFoldDB" id="A0A1B0ZH94"/>
<dbReference type="GO" id="GO:0140663">
    <property type="term" value="F:ATP-dependent FeS chaperone activity"/>
    <property type="evidence" value="ECO:0007669"/>
    <property type="project" value="InterPro"/>
</dbReference>
<dbReference type="RefSeq" id="WP_065247513.1">
    <property type="nucleotide sequence ID" value="NZ_CP012117.1"/>
</dbReference>
<dbReference type="Proteomes" id="UP000092596">
    <property type="component" value="Chromosome"/>
</dbReference>
<dbReference type="Pfam" id="PF10609">
    <property type="entry name" value="ParA"/>
    <property type="match status" value="1"/>
</dbReference>
<evidence type="ECO:0000256" key="7">
    <source>
        <dbReference type="ARBA" id="ARBA00023014"/>
    </source>
</evidence>
<evidence type="ECO:0000256" key="3">
    <source>
        <dbReference type="ARBA" id="ARBA00022723"/>
    </source>
</evidence>
<dbReference type="SUPFAM" id="SSF52540">
    <property type="entry name" value="P-loop containing nucleoside triphosphate hydrolases"/>
    <property type="match status" value="1"/>
</dbReference>
<gene>
    <name evidence="11" type="ORF">DAD186_07220</name>
</gene>
<comment type="similarity">
    <text evidence="2">In the C-terminal section; belongs to the Mrp/NBP35 ATP-binding proteins family.</text>
</comment>
<evidence type="ECO:0000256" key="1">
    <source>
        <dbReference type="ARBA" id="ARBA00007352"/>
    </source>
</evidence>
<dbReference type="CDD" id="cd02037">
    <property type="entry name" value="Mrp_NBP35"/>
    <property type="match status" value="1"/>
</dbReference>
<dbReference type="InterPro" id="IPR000808">
    <property type="entry name" value="Mrp-like_CS"/>
</dbReference>
<accession>A0A1B0ZH94</accession>
<dbReference type="InterPro" id="IPR034904">
    <property type="entry name" value="FSCA_dom_sf"/>
</dbReference>
<dbReference type="GO" id="GO:0051539">
    <property type="term" value="F:4 iron, 4 sulfur cluster binding"/>
    <property type="evidence" value="ECO:0007669"/>
    <property type="project" value="TreeGrafter"/>
</dbReference>
<keyword evidence="6 8" id="KW-0408">Iron</keyword>
<evidence type="ECO:0000259" key="10">
    <source>
        <dbReference type="Pfam" id="PF01883"/>
    </source>
</evidence>
<keyword evidence="4 8" id="KW-0547">Nucleotide-binding</keyword>
<sequence length="372" mass="39257">MSPDLSSQVRSALTRVIDPDLGRPITDVGMVESVEVTAEGVALIHLVMTVEGCPMRSRIEKDAAEAASRVAGLTEVRVTSGTMSEEQRRALVDELRAQRREVPFNKPGSLTRVIAVSSGKGGVGKSTVTANLALALTRLGYSVGVLDADIHGFSMPGMFGVSTQPTRVNDLLMPPLAHGVKVMSIGVFVPEHQAVVWRGPKMHRAIEQFATDVFWGDLDFLLLDLPPGTGDVAISVAQVLPTAELLVVTTPDSAASGVASRIGSLARSTEQRIIGVVENMSWLSVDGGERLEIFGTGGGERVASQLSEDQGSEVPLLGQVPLSPRVREGSDAGEPLTASDSSSEASQAFMRIAEHLAKPRGLAGRKLPLSLA</sequence>
<evidence type="ECO:0000256" key="5">
    <source>
        <dbReference type="ARBA" id="ARBA00022840"/>
    </source>
</evidence>
<keyword evidence="5 8" id="KW-0067">ATP-binding</keyword>
<evidence type="ECO:0000256" key="8">
    <source>
        <dbReference type="HAMAP-Rule" id="MF_02040"/>
    </source>
</evidence>